<evidence type="ECO:0000256" key="4">
    <source>
        <dbReference type="ARBA" id="ARBA00023157"/>
    </source>
</evidence>
<keyword evidence="4" id="KW-1015">Disulfide bond</keyword>
<evidence type="ECO:0000313" key="10">
    <source>
        <dbReference type="EMBL" id="KCV73441.1"/>
    </source>
</evidence>
<feature type="compositionally biased region" description="Low complexity" evidence="6">
    <location>
        <begin position="437"/>
        <end position="453"/>
    </location>
</feature>
<evidence type="ECO:0000256" key="1">
    <source>
        <dbReference type="ARBA" id="ARBA00004370"/>
    </source>
</evidence>
<proteinExistence type="predicted"/>
<feature type="compositionally biased region" description="Low complexity" evidence="6">
    <location>
        <begin position="78"/>
        <end position="87"/>
    </location>
</feature>
<evidence type="ECO:0000256" key="5">
    <source>
        <dbReference type="ARBA" id="ARBA00023180"/>
    </source>
</evidence>
<organism evidence="10">
    <name type="scientific">Fonticula alba</name>
    <name type="common">Slime mold</name>
    <dbReference type="NCBI Taxonomy" id="691883"/>
    <lineage>
        <taxon>Eukaryota</taxon>
        <taxon>Rotosphaerida</taxon>
        <taxon>Fonticulaceae</taxon>
        <taxon>Fonticula</taxon>
    </lineage>
</organism>
<dbReference type="InterPro" id="IPR009011">
    <property type="entry name" value="Man6P_isomerase_rcpt-bd_dom_sf"/>
</dbReference>
<feature type="region of interest" description="Disordered" evidence="6">
    <location>
        <begin position="436"/>
        <end position="461"/>
    </location>
</feature>
<feature type="compositionally biased region" description="Low complexity" evidence="6">
    <location>
        <begin position="41"/>
        <end position="62"/>
    </location>
</feature>
<dbReference type="InterPro" id="IPR044865">
    <property type="entry name" value="MRH_dom"/>
</dbReference>
<dbReference type="SMART" id="SM00423">
    <property type="entry name" value="PSI"/>
    <property type="match status" value="2"/>
</dbReference>
<evidence type="ECO:0000256" key="6">
    <source>
        <dbReference type="SAM" id="MobiDB-lite"/>
    </source>
</evidence>
<dbReference type="AlphaFoldDB" id="A0A058ZHJ9"/>
<evidence type="ECO:0000259" key="9">
    <source>
        <dbReference type="PROSITE" id="PS51914"/>
    </source>
</evidence>
<dbReference type="EMBL" id="KB932201">
    <property type="protein sequence ID" value="KCV73441.1"/>
    <property type="molecule type" value="Genomic_DNA"/>
</dbReference>
<reference evidence="10" key="1">
    <citation type="submission" date="2013-04" db="EMBL/GenBank/DDBJ databases">
        <title>The Genome Sequence of Fonticula alba ATCC 38817.</title>
        <authorList>
            <consortium name="The Broad Institute Genomics Platform"/>
            <person name="Russ C."/>
            <person name="Cuomo C."/>
            <person name="Burger G."/>
            <person name="Gray M.W."/>
            <person name="Holland P.W.H."/>
            <person name="King N."/>
            <person name="Lang F.B.F."/>
            <person name="Roger A.J."/>
            <person name="Ruiz-Trillo I."/>
            <person name="Brown M."/>
            <person name="Walker B."/>
            <person name="Young S."/>
            <person name="Zeng Q."/>
            <person name="Gargeya S."/>
            <person name="Fitzgerald M."/>
            <person name="Haas B."/>
            <person name="Abouelleil A."/>
            <person name="Allen A.W."/>
            <person name="Alvarado L."/>
            <person name="Arachchi H.M."/>
            <person name="Berlin A.M."/>
            <person name="Chapman S.B."/>
            <person name="Gainer-Dewar J."/>
            <person name="Goldberg J."/>
            <person name="Griggs A."/>
            <person name="Gujja S."/>
            <person name="Hansen M."/>
            <person name="Howarth C."/>
            <person name="Imamovic A."/>
            <person name="Ireland A."/>
            <person name="Larimer J."/>
            <person name="McCowan C."/>
            <person name="Murphy C."/>
            <person name="Pearson M."/>
            <person name="Poon T.W."/>
            <person name="Priest M."/>
            <person name="Roberts A."/>
            <person name="Saif S."/>
            <person name="Shea T."/>
            <person name="Sisk P."/>
            <person name="Sykes S."/>
            <person name="Wortman J."/>
            <person name="Nusbaum C."/>
            <person name="Birren B."/>
        </authorList>
    </citation>
    <scope>NUCLEOTIDE SEQUENCE [LARGE SCALE GENOMIC DNA]</scope>
    <source>
        <strain evidence="10">ATCC 38817</strain>
    </source>
</reference>
<evidence type="ECO:0000256" key="3">
    <source>
        <dbReference type="ARBA" id="ARBA00023136"/>
    </source>
</evidence>
<dbReference type="PROSITE" id="PS51914">
    <property type="entry name" value="MRH"/>
    <property type="match status" value="1"/>
</dbReference>
<dbReference type="GeneID" id="20525702"/>
<protein>
    <recommendedName>
        <fullName evidence="9">MRH domain-containing protein</fullName>
    </recommendedName>
</protein>
<dbReference type="InterPro" id="IPR016201">
    <property type="entry name" value="PSI"/>
</dbReference>
<comment type="subcellular location">
    <subcellularLocation>
        <location evidence="1">Membrane</location>
    </subcellularLocation>
</comment>
<keyword evidence="11" id="KW-1185">Reference proteome</keyword>
<feature type="signal peptide" evidence="8">
    <location>
        <begin position="1"/>
        <end position="24"/>
    </location>
</feature>
<gene>
    <name evidence="10" type="ORF">H696_00977</name>
</gene>
<dbReference type="STRING" id="691883.A0A058ZHJ9"/>
<keyword evidence="7" id="KW-0812">Transmembrane</keyword>
<feature type="chain" id="PRO_5001566949" description="MRH domain-containing protein" evidence="8">
    <location>
        <begin position="25"/>
        <end position="461"/>
    </location>
</feature>
<evidence type="ECO:0000256" key="7">
    <source>
        <dbReference type="SAM" id="Phobius"/>
    </source>
</evidence>
<name>A0A058ZHJ9_FONAL</name>
<keyword evidence="7" id="KW-1133">Transmembrane helix</keyword>
<dbReference type="Proteomes" id="UP000030693">
    <property type="component" value="Unassembled WGS sequence"/>
</dbReference>
<evidence type="ECO:0000256" key="2">
    <source>
        <dbReference type="ARBA" id="ARBA00022729"/>
    </source>
</evidence>
<keyword evidence="5" id="KW-0325">Glycoprotein</keyword>
<dbReference type="Pfam" id="PF01437">
    <property type="entry name" value="PSI"/>
    <property type="match status" value="1"/>
</dbReference>
<accession>A0A058ZHJ9</accession>
<dbReference type="GO" id="GO:0016020">
    <property type="term" value="C:membrane"/>
    <property type="evidence" value="ECO:0007669"/>
    <property type="project" value="UniProtKB-SubCell"/>
</dbReference>
<keyword evidence="2 8" id="KW-0732">Signal</keyword>
<dbReference type="InterPro" id="IPR002165">
    <property type="entry name" value="Plexin_repeat"/>
</dbReference>
<feature type="transmembrane region" description="Helical" evidence="7">
    <location>
        <begin position="403"/>
        <end position="425"/>
    </location>
</feature>
<feature type="domain" description="MRH" evidence="9">
    <location>
        <begin position="122"/>
        <end position="274"/>
    </location>
</feature>
<feature type="region of interest" description="Disordered" evidence="6">
    <location>
        <begin position="41"/>
        <end position="99"/>
    </location>
</feature>
<dbReference type="SUPFAM" id="SSF50911">
    <property type="entry name" value="Mannose 6-phosphate receptor domain"/>
    <property type="match status" value="1"/>
</dbReference>
<dbReference type="RefSeq" id="XP_009493142.1">
    <property type="nucleotide sequence ID" value="XM_009494867.1"/>
</dbReference>
<sequence length="461" mass="48392">MGLPKLRMLLGLLALVMMAATTTAAMTIDASSASASASASTSASASASASASTSASASASTSMPDDSTPGSDLPPPEEGSSSSDSGSLPPPPDEVNCRFQTFDPRSNRFIHFPHLGKIRPTNETSDFIAVDLSNDDYIAYFRICEPVVLPCASKPDAATENTDAPASIEANTASFCEYRTSTASSTPIGRLSSMEIHGYPSADKTRGVLVSYRGGDSCFDPDLNIMTTYQVLITIECDPQLDVPLTHLTASNHLNRSRPCSYTLSARSPYACPESSSEEEPLCEAQTDCASCAKLPNCGWCSTTRRCNFGSSLGPLDYTCNGTRSWIFGSNDKCVDCSAITSCSSCSSSPDCIYCSKTGCIPLSEKGNCSNILSCSCDQPCNRGYYCPPEGGKCHKVPSTAGLFIGGMIFSLVLVVAGFFGLSYARKRGMTMGSVLGEEGSAGSPGEGSSIGSDTHRYDKL</sequence>
<evidence type="ECO:0000313" key="11">
    <source>
        <dbReference type="Proteomes" id="UP000030693"/>
    </source>
</evidence>
<evidence type="ECO:0000256" key="8">
    <source>
        <dbReference type="SAM" id="SignalP"/>
    </source>
</evidence>
<keyword evidence="3 7" id="KW-0472">Membrane</keyword>